<gene>
    <name evidence="11" type="primary">rpoC1</name>
</gene>
<comment type="function">
    <text evidence="1 9">DNA-dependent RNA polymerase catalyzes the transcription of DNA into RNA using the four ribonucleoside triphosphates as substrates.</text>
</comment>
<dbReference type="InterPro" id="IPR007080">
    <property type="entry name" value="RNA_pol_Rpb1_1"/>
</dbReference>
<keyword evidence="6 9" id="KW-0548">Nucleotidyltransferase</keyword>
<dbReference type="SMART" id="SM00663">
    <property type="entry name" value="RPOLA_N"/>
    <property type="match status" value="1"/>
</dbReference>
<dbReference type="InterPro" id="IPR000722">
    <property type="entry name" value="RNA_pol_asu"/>
</dbReference>
<dbReference type="Gene3D" id="1.10.274.100">
    <property type="entry name" value="RNA polymerase Rpb1, domain 3"/>
    <property type="match status" value="1"/>
</dbReference>
<evidence type="ECO:0000259" key="10">
    <source>
        <dbReference type="SMART" id="SM00663"/>
    </source>
</evidence>
<feature type="domain" description="RNA polymerase N-terminal" evidence="10">
    <location>
        <begin position="342"/>
        <end position="624"/>
    </location>
</feature>
<name>A0A3S7SXC2_9CHLO</name>
<evidence type="ECO:0000256" key="7">
    <source>
        <dbReference type="ARBA" id="ARBA00023163"/>
    </source>
</evidence>
<evidence type="ECO:0000256" key="4">
    <source>
        <dbReference type="ARBA" id="ARBA00022640"/>
    </source>
</evidence>
<evidence type="ECO:0000256" key="3">
    <source>
        <dbReference type="ARBA" id="ARBA00022478"/>
    </source>
</evidence>
<dbReference type="InterPro" id="IPR045867">
    <property type="entry name" value="DNA-dir_RpoC_beta_prime"/>
</dbReference>
<dbReference type="Gene3D" id="2.40.40.20">
    <property type="match status" value="1"/>
</dbReference>
<evidence type="ECO:0000256" key="6">
    <source>
        <dbReference type="ARBA" id="ARBA00022695"/>
    </source>
</evidence>
<evidence type="ECO:0000256" key="1">
    <source>
        <dbReference type="ARBA" id="ARBA00004026"/>
    </source>
</evidence>
<dbReference type="Pfam" id="PF04997">
    <property type="entry name" value="RNA_pol_Rpb1_1"/>
    <property type="match status" value="1"/>
</dbReference>
<keyword evidence="3 9" id="KW-0240">DNA-directed RNA polymerase</keyword>
<dbReference type="PANTHER" id="PTHR19376:SF54">
    <property type="entry name" value="DNA-DIRECTED RNA POLYMERASE SUBUNIT BETA"/>
    <property type="match status" value="1"/>
</dbReference>
<dbReference type="Pfam" id="PF00623">
    <property type="entry name" value="RNA_pol_Rpb1_2"/>
    <property type="match status" value="2"/>
</dbReference>
<sequence>MFGPVNDYQCACGKKPGKTSQLVCPECGVAFVASRCRRYKLGCIILASPVVHVWYLRGRPSYLATLLNLSKKKCEALTYCMENRGFDLFSKPNRDAPPSSEREIMERFQPRCSKPRKCYAGDPRTTKEFIKFKQAVRLINRPFSFNLSRRKLNGENSLFPGVTTSFYPSGLSYPGVHRSLTALRVFYPRRSKRIFHNFKQLTSLSVRSWSFSPNFGSHIQHLGWAALSQFVQWESAGQWLYFGQYIASTPPGLYAPSAFYIYKNTDVGGGWGDTGAQTMSGYLNELSPSSELDGNAHLLLERQVRIALLGSWRNPLNPGVHAAHLKRLKLLRCFRRSPNAPSWMLLTVLPVLPPDLRPIVKLDHEQVAIADLNKLYQKVIVRSRRLERLLVNRYFKHSDECAYSQRLLQEAVDGLIENGKGGAAPICTVTRRPLKSLSDMLKGKKGRFRQNLLGKRVDYSGRSVIVVAPMLRVQECGLPREMAIELFQPFLVRRLLLQRFCRTVLGARRLIQTRSPVVWEVLTEVLRAHPVLLNRAPTLHRLSIQAFRPKLVGGRAILLHPLVCSAFNADFDGDQMAVHVPLAFEARAESWKLAWSCNNILSLASGETVLSPSQDMVIGCYFLTAGSTPRRAPYSSIYEIGSAKIDAGVSPLEIEAGGGQRSSPHQPLWISWSSPVEFDSLRQILLEIRCTRRRNLEKIYPQLHRYFGFYRKSSRNQKILTTRGRILFNQLIQSVARLH</sequence>
<dbReference type="SUPFAM" id="SSF64484">
    <property type="entry name" value="beta and beta-prime subunits of DNA dependent RNA-polymerase"/>
    <property type="match status" value="1"/>
</dbReference>
<protein>
    <recommendedName>
        <fullName evidence="9">DNA-directed RNA polymerase subunit</fullName>
        <ecNumber evidence="9">2.7.7.6</ecNumber>
    </recommendedName>
</protein>
<dbReference type="GO" id="GO:0003899">
    <property type="term" value="F:DNA-directed RNA polymerase activity"/>
    <property type="evidence" value="ECO:0007669"/>
    <property type="project" value="UniProtKB-EC"/>
</dbReference>
<dbReference type="GO" id="GO:0003677">
    <property type="term" value="F:DNA binding"/>
    <property type="evidence" value="ECO:0007669"/>
    <property type="project" value="InterPro"/>
</dbReference>
<comment type="catalytic activity">
    <reaction evidence="8 9">
        <text>RNA(n) + a ribonucleoside 5'-triphosphate = RNA(n+1) + diphosphate</text>
        <dbReference type="Rhea" id="RHEA:21248"/>
        <dbReference type="Rhea" id="RHEA-COMP:14527"/>
        <dbReference type="Rhea" id="RHEA-COMP:17342"/>
        <dbReference type="ChEBI" id="CHEBI:33019"/>
        <dbReference type="ChEBI" id="CHEBI:61557"/>
        <dbReference type="ChEBI" id="CHEBI:140395"/>
        <dbReference type="EC" id="2.7.7.6"/>
    </reaction>
</comment>
<reference evidence="11" key="2">
    <citation type="journal article" date="2019" name="Mol. Phylogenet. Evol.">
        <title>Reassessment of the classification of bryopsidales (chlorophyta) based on chloroplast phylogenomic analyses.</title>
        <authorList>
            <person name="Cremen M.C."/>
            <person name="Leliaert F."/>
            <person name="West J."/>
            <person name="Lam D.W."/>
            <person name="Shimada S."/>
            <person name="Lopez-Bautista J.M."/>
            <person name="Verbruggen H."/>
        </authorList>
    </citation>
    <scope>NUCLEOTIDE SEQUENCE</scope>
</reference>
<evidence type="ECO:0000256" key="5">
    <source>
        <dbReference type="ARBA" id="ARBA00022679"/>
    </source>
</evidence>
<organism evidence="11">
    <name type="scientific">Pseudobryopsis hainanensis</name>
    <dbReference type="NCBI Taxonomy" id="2320808"/>
    <lineage>
        <taxon>Eukaryota</taxon>
        <taxon>Viridiplantae</taxon>
        <taxon>Chlorophyta</taxon>
        <taxon>core chlorophytes</taxon>
        <taxon>Ulvophyceae</taxon>
        <taxon>TCBD clade</taxon>
        <taxon>Bryopsidales</taxon>
        <taxon>Bryopsidineae</taxon>
        <taxon>Pseudobryopsidaceae</taxon>
        <taxon>Pseudobryopsis</taxon>
    </lineage>
</organism>
<dbReference type="InterPro" id="IPR042102">
    <property type="entry name" value="RNA_pol_Rpb1_3_sf"/>
</dbReference>
<accession>A0A3S7SXC2</accession>
<keyword evidence="11" id="KW-0150">Chloroplast</keyword>
<comment type="similarity">
    <text evidence="2">Belongs to the RNA polymerase beta' chain family. RpoC1 subfamily.</text>
</comment>
<proteinExistence type="inferred from homology"/>
<dbReference type="Gene3D" id="1.10.40.90">
    <property type="match status" value="1"/>
</dbReference>
<geneLocation type="chloroplast" evidence="11"/>
<dbReference type="EC" id="2.7.7.6" evidence="9"/>
<dbReference type="GO" id="GO:0000428">
    <property type="term" value="C:DNA-directed RNA polymerase complex"/>
    <property type="evidence" value="ECO:0007669"/>
    <property type="project" value="UniProtKB-KW"/>
</dbReference>
<dbReference type="PANTHER" id="PTHR19376">
    <property type="entry name" value="DNA-DIRECTED RNA POLYMERASE"/>
    <property type="match status" value="1"/>
</dbReference>
<evidence type="ECO:0000313" key="11">
    <source>
        <dbReference type="EMBL" id="AYC64188.1"/>
    </source>
</evidence>
<evidence type="ECO:0000256" key="8">
    <source>
        <dbReference type="ARBA" id="ARBA00048552"/>
    </source>
</evidence>
<keyword evidence="5 9" id="KW-0808">Transferase</keyword>
<reference evidence="11" key="1">
    <citation type="submission" date="2018-07" db="EMBL/GenBank/DDBJ databases">
        <authorList>
            <person name="Cremen M.C."/>
            <person name="Leliaert F."/>
            <person name="West J."/>
            <person name="Lam D.W."/>
            <person name="Shimada S."/>
            <person name="Lopez-Bautista J.M."/>
            <person name="Verbruggen H."/>
        </authorList>
    </citation>
    <scope>NUCLEOTIDE SEQUENCE</scope>
</reference>
<keyword evidence="4 11" id="KW-0934">Plastid</keyword>
<evidence type="ECO:0000256" key="2">
    <source>
        <dbReference type="ARBA" id="ARBA00007207"/>
    </source>
</evidence>
<dbReference type="AlphaFoldDB" id="A0A3S7SXC2"/>
<dbReference type="EMBL" id="MH591091">
    <property type="protein sequence ID" value="AYC64188.1"/>
    <property type="molecule type" value="Genomic_DNA"/>
</dbReference>
<dbReference type="GO" id="GO:0006351">
    <property type="term" value="P:DNA-templated transcription"/>
    <property type="evidence" value="ECO:0007669"/>
    <property type="project" value="InterPro"/>
</dbReference>
<evidence type="ECO:0000256" key="9">
    <source>
        <dbReference type="RuleBase" id="RU004279"/>
    </source>
</evidence>
<keyword evidence="7 9" id="KW-0804">Transcription</keyword>
<dbReference type="InterPro" id="IPR006592">
    <property type="entry name" value="RNA_pol_N"/>
</dbReference>